<proteinExistence type="predicted"/>
<dbReference type="PANTHER" id="PTHR46312">
    <property type="entry name" value="NACHT DOMAIN-CONTAINING PROTEIN"/>
    <property type="match status" value="1"/>
</dbReference>
<organism evidence="2 3">
    <name type="scientific">Flavobacterium hercynium</name>
    <dbReference type="NCBI Taxonomy" id="387094"/>
    <lineage>
        <taxon>Bacteria</taxon>
        <taxon>Pseudomonadati</taxon>
        <taxon>Bacteroidota</taxon>
        <taxon>Flavobacteriia</taxon>
        <taxon>Flavobacteriales</taxon>
        <taxon>Flavobacteriaceae</taxon>
        <taxon>Flavobacterium</taxon>
    </lineage>
</organism>
<name>A0A226HM67_9FLAO</name>
<sequence>MSKHTLDNINDSTSLTTLVSRICEKIELIKVSKLSEYVISADEKSALGTRSYIIICTLSELNGKVELIKDLILEFAKDDQNIIVVSSSKKISNYFKDWLKKDVKTDKIDFWNNDRLVELIDEHLPEYWGHADVFLKSFEEEFKKSLKGNDELQQVLKLDRKFEDLLNIFIEPKIIFYREDNKIGRTVRSKFKIEKYISNGNFFITGDAGTGKSTLLKEIGRRCIEKNKDSIVKTLPIRLKNNDIAQASYNLERAIANEVNSMIGEGNLEKIYNDYNILLLIDSIDEFETDRQKEIFIELKNLCLLYNLNFVVATRNYEKLTKECEVCENTNTVVSNFDLRQVKQYVTKFFQKDLKKSEDLWDNLLENKILEKIPSTPLTISLVSILYEENGYEVPATITDVFDNFNTFLLGRLNVNSNLDFLKINVKEKVLSMYALSVIQTKNRRRMYLDDFIVYVKAYFQGQSITIDEGTIPDVIKSMTDGTGVLHIDEHKFVTFQHDHFMEYYASREIFFEENRSELEQEIIERFTEFNWQNTAIFYTGRTKNMPLFLDRLITKCETYSAVNDQLLAVSGLGFVLQSLWMTNSENRKKAVIQSLKMLLKVDAGIKSLAQHKFPFFKGIDDMTIAMSNLVWFFSHYNSITLRDPLQLAFDDLSLELKKMEDTVFIRDKTSILFQLFCIAATLNTGKVKDTSKLELLFNENKILNIPLFVFLFNEAIEALEYSNEARLRKDYKIEAKAKRYSRMINFYLENKSEVVSNTTFQLLAPIKDVELYTEGKTDAIIINHAFRVLTMGDDPYWNVTATENIVGTNAGGAQQLADYLKSLALTIDNNFDTNKTIIAIFDNDDKGFQEFNGLPEKFKLRNKIVKNIDKTKIFAIMLPIPENEYYQPYHQEKQRNRYFAIEHYFPLDLLEKENIVSPSAIPGIMEITGNKTNFAENILKLGKEDYFKEFSFLFTLIDEIAGKRKNYCDL</sequence>
<comment type="caution">
    <text evidence="2">The sequence shown here is derived from an EMBL/GenBank/DDBJ whole genome shotgun (WGS) entry which is preliminary data.</text>
</comment>
<feature type="domain" description="NACHT" evidence="1">
    <location>
        <begin position="203"/>
        <end position="352"/>
    </location>
</feature>
<evidence type="ECO:0000313" key="2">
    <source>
        <dbReference type="EMBL" id="OXA95204.1"/>
    </source>
</evidence>
<evidence type="ECO:0000313" key="3">
    <source>
        <dbReference type="Proteomes" id="UP000198345"/>
    </source>
</evidence>
<accession>A0A226HM67</accession>
<dbReference type="AlphaFoldDB" id="A0A226HM67"/>
<keyword evidence="3" id="KW-1185">Reference proteome</keyword>
<protein>
    <recommendedName>
        <fullName evidence="1">NACHT domain-containing protein</fullName>
    </recommendedName>
</protein>
<dbReference type="Gene3D" id="3.40.50.300">
    <property type="entry name" value="P-loop containing nucleotide triphosphate hydrolases"/>
    <property type="match status" value="1"/>
</dbReference>
<gene>
    <name evidence="2" type="ORF">B0A66_02955</name>
</gene>
<dbReference type="PANTHER" id="PTHR46312:SF2">
    <property type="entry name" value="NUCLEOTIDE-BINDING OLIGOMERIZATION DOMAIN-CONTAINING PROTEIN 2-LIKE"/>
    <property type="match status" value="1"/>
</dbReference>
<reference evidence="2 3" key="1">
    <citation type="submission" date="2016-11" db="EMBL/GenBank/DDBJ databases">
        <title>Whole genomes of Flavobacteriaceae.</title>
        <authorList>
            <person name="Stine C."/>
            <person name="Li C."/>
            <person name="Tadesse D."/>
        </authorList>
    </citation>
    <scope>NUCLEOTIDE SEQUENCE [LARGE SCALE GENOMIC DNA]</scope>
    <source>
        <strain evidence="2 3">DSM 18292</strain>
    </source>
</reference>
<evidence type="ECO:0000259" key="1">
    <source>
        <dbReference type="Pfam" id="PF05729"/>
    </source>
</evidence>
<dbReference type="Proteomes" id="UP000198345">
    <property type="component" value="Unassembled WGS sequence"/>
</dbReference>
<dbReference type="SUPFAM" id="SSF52540">
    <property type="entry name" value="P-loop containing nucleoside triphosphate hydrolases"/>
    <property type="match status" value="1"/>
</dbReference>
<dbReference type="Pfam" id="PF05729">
    <property type="entry name" value="NACHT"/>
    <property type="match status" value="1"/>
</dbReference>
<dbReference type="RefSeq" id="WP_089048362.1">
    <property type="nucleotide sequence ID" value="NZ_FXTV01000004.1"/>
</dbReference>
<dbReference type="OrthoDB" id="1488560at2"/>
<dbReference type="InterPro" id="IPR027417">
    <property type="entry name" value="P-loop_NTPase"/>
</dbReference>
<dbReference type="EMBL" id="MUGW01000007">
    <property type="protein sequence ID" value="OXA95204.1"/>
    <property type="molecule type" value="Genomic_DNA"/>
</dbReference>
<dbReference type="InterPro" id="IPR007111">
    <property type="entry name" value="NACHT_NTPase"/>
</dbReference>